<gene>
    <name evidence="1" type="ORF">BDZ31_004127</name>
</gene>
<evidence type="ECO:0000313" key="1">
    <source>
        <dbReference type="EMBL" id="MBB4664516.1"/>
    </source>
</evidence>
<evidence type="ECO:0000313" key="2">
    <source>
        <dbReference type="Proteomes" id="UP000585272"/>
    </source>
</evidence>
<name>A0A840IIB6_9ACTN</name>
<protein>
    <submittedName>
        <fullName evidence="1">Putative transcriptional regulator</fullName>
    </submittedName>
</protein>
<proteinExistence type="predicted"/>
<dbReference type="AlphaFoldDB" id="A0A840IIB6"/>
<dbReference type="EMBL" id="JACHNU010000007">
    <property type="protein sequence ID" value="MBB4664516.1"/>
    <property type="molecule type" value="Genomic_DNA"/>
</dbReference>
<comment type="caution">
    <text evidence="1">The sequence shown here is derived from an EMBL/GenBank/DDBJ whole genome shotgun (WGS) entry which is preliminary data.</text>
</comment>
<keyword evidence="2" id="KW-1185">Reference proteome</keyword>
<organism evidence="1 2">
    <name type="scientific">Conexibacter arvalis</name>
    <dbReference type="NCBI Taxonomy" id="912552"/>
    <lineage>
        <taxon>Bacteria</taxon>
        <taxon>Bacillati</taxon>
        <taxon>Actinomycetota</taxon>
        <taxon>Thermoleophilia</taxon>
        <taxon>Solirubrobacterales</taxon>
        <taxon>Conexibacteraceae</taxon>
        <taxon>Conexibacter</taxon>
    </lineage>
</organism>
<dbReference type="Proteomes" id="UP000585272">
    <property type="component" value="Unassembled WGS sequence"/>
</dbReference>
<sequence>MARRPTTLYLDDEILQAAQVVASRSQRDESQVVEDALRSYLGLDVVEEVWRTSDLSEAEALALADEEKHAARE</sequence>
<reference evidence="1 2" key="1">
    <citation type="submission" date="2020-08" db="EMBL/GenBank/DDBJ databases">
        <title>Genomic Encyclopedia of Archaeal and Bacterial Type Strains, Phase II (KMG-II): from individual species to whole genera.</title>
        <authorList>
            <person name="Goeker M."/>
        </authorList>
    </citation>
    <scope>NUCLEOTIDE SEQUENCE [LARGE SCALE GENOMIC DNA]</scope>
    <source>
        <strain evidence="1 2">DSM 23288</strain>
    </source>
</reference>
<dbReference type="RefSeq" id="WP_183344626.1">
    <property type="nucleotide sequence ID" value="NZ_JACHNU010000007.1"/>
</dbReference>
<accession>A0A840IIB6</accession>